<proteinExistence type="predicted"/>
<dbReference type="Gene3D" id="1.10.260.40">
    <property type="entry name" value="lambda repressor-like DNA-binding domains"/>
    <property type="match status" value="1"/>
</dbReference>
<protein>
    <submittedName>
        <fullName evidence="2">XRE family transcriptional regulator</fullName>
    </submittedName>
</protein>
<dbReference type="GO" id="GO:0003677">
    <property type="term" value="F:DNA binding"/>
    <property type="evidence" value="ECO:0007669"/>
    <property type="project" value="InterPro"/>
</dbReference>
<dbReference type="PROSITE" id="PS50943">
    <property type="entry name" value="HTH_CROC1"/>
    <property type="match status" value="1"/>
</dbReference>
<dbReference type="Proteomes" id="UP000235119">
    <property type="component" value="Unassembled WGS sequence"/>
</dbReference>
<dbReference type="CDD" id="cd00093">
    <property type="entry name" value="HTH_XRE"/>
    <property type="match status" value="1"/>
</dbReference>
<evidence type="ECO:0000313" key="2">
    <source>
        <dbReference type="EMBL" id="PLT11218.1"/>
    </source>
</evidence>
<dbReference type="InterPro" id="IPR010982">
    <property type="entry name" value="Lambda_DNA-bd_dom_sf"/>
</dbReference>
<dbReference type="EMBL" id="PKIW01000024">
    <property type="protein sequence ID" value="PLT11218.1"/>
    <property type="molecule type" value="Genomic_DNA"/>
</dbReference>
<sequence length="75" mass="8498">MEITSQQLETLRIERGRKNLTISSLAQQLGVSRYTMGNIINGKTNGLRTETVHKINSWLTANVHPSKEVVNNENY</sequence>
<dbReference type="RefSeq" id="WP_068813862.1">
    <property type="nucleotide sequence ID" value="NZ_MAKH01000091.1"/>
</dbReference>
<evidence type="ECO:0000313" key="3">
    <source>
        <dbReference type="Proteomes" id="UP000235119"/>
    </source>
</evidence>
<dbReference type="Pfam" id="PF13443">
    <property type="entry name" value="HTH_26"/>
    <property type="match status" value="1"/>
</dbReference>
<dbReference type="InterPro" id="IPR001387">
    <property type="entry name" value="Cro/C1-type_HTH"/>
</dbReference>
<dbReference type="AlphaFoldDB" id="A0A2N5KYA9"/>
<reference evidence="2 3" key="1">
    <citation type="submission" date="2017-12" db="EMBL/GenBank/DDBJ databases">
        <title>Phylogenetic diversity of female urinary microbiome.</title>
        <authorList>
            <person name="Thomas-White K."/>
            <person name="Wolfe A.J."/>
        </authorList>
    </citation>
    <scope>NUCLEOTIDE SEQUENCE [LARGE SCALE GENOMIC DNA]</scope>
    <source>
        <strain evidence="2 3">UMB0085</strain>
    </source>
</reference>
<gene>
    <name evidence="2" type="ORF">CYJ79_05985</name>
</gene>
<name>A0A2N5KYA9_9LACO</name>
<accession>A0A2N5KYA9</accession>
<evidence type="ECO:0000259" key="1">
    <source>
        <dbReference type="PROSITE" id="PS50943"/>
    </source>
</evidence>
<organism evidence="2 3">
    <name type="scientific">Lactobacillus crispatus</name>
    <dbReference type="NCBI Taxonomy" id="47770"/>
    <lineage>
        <taxon>Bacteria</taxon>
        <taxon>Bacillati</taxon>
        <taxon>Bacillota</taxon>
        <taxon>Bacilli</taxon>
        <taxon>Lactobacillales</taxon>
        <taxon>Lactobacillaceae</taxon>
        <taxon>Lactobacillus</taxon>
    </lineage>
</organism>
<comment type="caution">
    <text evidence="2">The sequence shown here is derived from an EMBL/GenBank/DDBJ whole genome shotgun (WGS) entry which is preliminary data.</text>
</comment>
<dbReference type="SUPFAM" id="SSF47413">
    <property type="entry name" value="lambda repressor-like DNA-binding domains"/>
    <property type="match status" value="1"/>
</dbReference>
<feature type="domain" description="HTH cro/C1-type" evidence="1">
    <location>
        <begin position="11"/>
        <end position="45"/>
    </location>
</feature>